<accession>A0ABV2LPT6</accession>
<evidence type="ECO:0000256" key="1">
    <source>
        <dbReference type="SAM" id="Phobius"/>
    </source>
</evidence>
<feature type="transmembrane region" description="Helical" evidence="1">
    <location>
        <begin position="85"/>
        <end position="104"/>
    </location>
</feature>
<comment type="caution">
    <text evidence="2">The sequence shown here is derived from an EMBL/GenBank/DDBJ whole genome shotgun (WGS) entry which is preliminary data.</text>
</comment>
<name>A0ABV2LPT6_9FLAO</name>
<organism evidence="2 3">
    <name type="scientific">Moheibacter stercoris</name>
    <dbReference type="NCBI Taxonomy" id="1628251"/>
    <lineage>
        <taxon>Bacteria</taxon>
        <taxon>Pseudomonadati</taxon>
        <taxon>Bacteroidota</taxon>
        <taxon>Flavobacteriia</taxon>
        <taxon>Flavobacteriales</taxon>
        <taxon>Weeksellaceae</taxon>
        <taxon>Moheibacter</taxon>
    </lineage>
</organism>
<evidence type="ECO:0000313" key="2">
    <source>
        <dbReference type="EMBL" id="MET3730585.1"/>
    </source>
</evidence>
<keyword evidence="1" id="KW-1133">Transmembrane helix</keyword>
<feature type="transmembrane region" description="Helical" evidence="1">
    <location>
        <begin position="111"/>
        <end position="130"/>
    </location>
</feature>
<keyword evidence="3" id="KW-1185">Reference proteome</keyword>
<reference evidence="2 3" key="1">
    <citation type="submission" date="2024-06" db="EMBL/GenBank/DDBJ databases">
        <title>Genomic Encyclopedia of Type Strains, Phase IV (KMG-IV): sequencing the most valuable type-strain genomes for metagenomic binning, comparative biology and taxonomic classification.</title>
        <authorList>
            <person name="Goeker M."/>
        </authorList>
    </citation>
    <scope>NUCLEOTIDE SEQUENCE [LARGE SCALE GENOMIC DNA]</scope>
    <source>
        <strain evidence="2 3">DSM 29388</strain>
    </source>
</reference>
<dbReference type="RefSeq" id="WP_354505691.1">
    <property type="nucleotide sequence ID" value="NZ_JBEPMO010000001.1"/>
</dbReference>
<dbReference type="Proteomes" id="UP001549146">
    <property type="component" value="Unassembled WGS sequence"/>
</dbReference>
<dbReference type="SUPFAM" id="SSF52833">
    <property type="entry name" value="Thioredoxin-like"/>
    <property type="match status" value="1"/>
</dbReference>
<gene>
    <name evidence="2" type="ORF">ABID46_000137</name>
</gene>
<dbReference type="EMBL" id="JBEPMO010000001">
    <property type="protein sequence ID" value="MET3730585.1"/>
    <property type="molecule type" value="Genomic_DNA"/>
</dbReference>
<dbReference type="InterPro" id="IPR036249">
    <property type="entry name" value="Thioredoxin-like_sf"/>
</dbReference>
<proteinExistence type="predicted"/>
<keyword evidence="1" id="KW-0812">Transmembrane</keyword>
<dbReference type="Gene3D" id="3.40.30.10">
    <property type="entry name" value="Glutaredoxin"/>
    <property type="match status" value="1"/>
</dbReference>
<evidence type="ECO:0000313" key="3">
    <source>
        <dbReference type="Proteomes" id="UP001549146"/>
    </source>
</evidence>
<keyword evidence="1" id="KW-0472">Membrane</keyword>
<feature type="transmembrane region" description="Helical" evidence="1">
    <location>
        <begin position="7"/>
        <end position="29"/>
    </location>
</feature>
<protein>
    <submittedName>
        <fullName evidence="2">Thioredoxin-related protein</fullName>
    </submittedName>
</protein>
<sequence length="309" mass="36482">MSQNLKTYLLLFFYALCFAQIWGVCYLAPYFSNDYTCAFGMLFSFVGTYWIQRDFKFQLKLWQKLFFLGLLGLYCTSRIQGDWHLFLFGPYFLSFVFVGFNLFLFKDLSKFRNLILVFVLILTYSAYGYFDGWFKESTGWIDERSILIGGELNEDKSTEKKYEVPDSHLDLSQFTFENSQKQKEKIETDKPYVFIATWNEDCRPCKRAIKELSPMLDTLQNLETYFVYVSPKNYDFSTFQSSMKEIEQFHNKKVLADHELSLFSATKMQAYPTFLLVNQSTSTIEFMTVGYSPSKKSLFEEKLIEIETK</sequence>